<dbReference type="InterPro" id="IPR005754">
    <property type="entry name" value="Sortase"/>
</dbReference>
<gene>
    <name evidence="3" type="ORF">GCM10009668_16380</name>
</gene>
<comment type="caution">
    <text evidence="3">The sequence shown here is derived from an EMBL/GenBank/DDBJ whole genome shotgun (WGS) entry which is preliminary data.</text>
</comment>
<feature type="transmembrane region" description="Helical" evidence="2">
    <location>
        <begin position="12"/>
        <end position="36"/>
    </location>
</feature>
<keyword evidence="4" id="KW-1185">Reference proteome</keyword>
<dbReference type="InterPro" id="IPR042003">
    <property type="entry name" value="Sortase_E"/>
</dbReference>
<keyword evidence="2" id="KW-1133">Transmembrane helix</keyword>
<evidence type="ECO:0000256" key="1">
    <source>
        <dbReference type="ARBA" id="ARBA00022801"/>
    </source>
</evidence>
<evidence type="ECO:0000313" key="3">
    <source>
        <dbReference type="EMBL" id="GAA1099419.1"/>
    </source>
</evidence>
<accession>A0ABN1TRE2</accession>
<dbReference type="InterPro" id="IPR053465">
    <property type="entry name" value="Sortase_Class_E"/>
</dbReference>
<dbReference type="CDD" id="cd05830">
    <property type="entry name" value="Sortase_E"/>
    <property type="match status" value="1"/>
</dbReference>
<protein>
    <recommendedName>
        <fullName evidence="5">Class E sortase</fullName>
    </recommendedName>
</protein>
<keyword evidence="2" id="KW-0812">Transmembrane</keyword>
<reference evidence="3 4" key="1">
    <citation type="journal article" date="2019" name="Int. J. Syst. Evol. Microbiol.">
        <title>The Global Catalogue of Microorganisms (GCM) 10K type strain sequencing project: providing services to taxonomists for standard genome sequencing and annotation.</title>
        <authorList>
            <consortium name="The Broad Institute Genomics Platform"/>
            <consortium name="The Broad Institute Genome Sequencing Center for Infectious Disease"/>
            <person name="Wu L."/>
            <person name="Ma J."/>
        </authorList>
    </citation>
    <scope>NUCLEOTIDE SEQUENCE [LARGE SCALE GENOMIC DNA]</scope>
    <source>
        <strain evidence="3 4">JCM 13008</strain>
    </source>
</reference>
<keyword evidence="1" id="KW-0378">Hydrolase</keyword>
<dbReference type="Gene3D" id="2.40.260.10">
    <property type="entry name" value="Sortase"/>
    <property type="match status" value="1"/>
</dbReference>
<evidence type="ECO:0000256" key="2">
    <source>
        <dbReference type="SAM" id="Phobius"/>
    </source>
</evidence>
<evidence type="ECO:0000313" key="4">
    <source>
        <dbReference type="Proteomes" id="UP001501581"/>
    </source>
</evidence>
<dbReference type="RefSeq" id="WP_343993207.1">
    <property type="nucleotide sequence ID" value="NZ_BAAALG010000006.1"/>
</dbReference>
<dbReference type="Proteomes" id="UP001501581">
    <property type="component" value="Unassembled WGS sequence"/>
</dbReference>
<sequence length="225" mass="25079">MGLNRRRAKRGWSWWLGLAMVLSGLSVLGWAAWQFWGTNWMSQRTHDRIVSEVERQWQADPQALEPVQVPEGDVQALIRVPRFGDDYVVPVLEGTSDGVLSAGFGHFTGSALPGEKGNYAVAAHRVTHGEPLRAMPDLEIGDEVIVETREATYTYELLTGGNDLEVTFRDTWVVDELPTNPKEGGVQPPQKKGQRLLTLTTCAELFHTDNRLIAFATLVDTEPRV</sequence>
<proteinExistence type="predicted"/>
<name>A0ABN1TRE2_9ACTN</name>
<dbReference type="EMBL" id="BAAALG010000006">
    <property type="protein sequence ID" value="GAA1099419.1"/>
    <property type="molecule type" value="Genomic_DNA"/>
</dbReference>
<dbReference type="SUPFAM" id="SSF63817">
    <property type="entry name" value="Sortase"/>
    <property type="match status" value="1"/>
</dbReference>
<dbReference type="InterPro" id="IPR023365">
    <property type="entry name" value="Sortase_dom-sf"/>
</dbReference>
<organism evidence="3 4">
    <name type="scientific">Nocardioides dubius</name>
    <dbReference type="NCBI Taxonomy" id="317019"/>
    <lineage>
        <taxon>Bacteria</taxon>
        <taxon>Bacillati</taxon>
        <taxon>Actinomycetota</taxon>
        <taxon>Actinomycetes</taxon>
        <taxon>Propionibacteriales</taxon>
        <taxon>Nocardioidaceae</taxon>
        <taxon>Nocardioides</taxon>
    </lineage>
</organism>
<dbReference type="Pfam" id="PF04203">
    <property type="entry name" value="Sortase"/>
    <property type="match status" value="1"/>
</dbReference>
<evidence type="ECO:0008006" key="5">
    <source>
        <dbReference type="Google" id="ProtNLM"/>
    </source>
</evidence>
<dbReference type="NCBIfam" id="NF033747">
    <property type="entry name" value="class_E_sortase"/>
    <property type="match status" value="1"/>
</dbReference>
<keyword evidence="2" id="KW-0472">Membrane</keyword>